<dbReference type="RefSeq" id="WP_180319891.1">
    <property type="nucleotide sequence ID" value="NZ_CP020814.1"/>
</dbReference>
<evidence type="ECO:0000313" key="2">
    <source>
        <dbReference type="EMBL" id="ARK28881.1"/>
    </source>
</evidence>
<name>A0A1X9MBD1_9BACI</name>
<dbReference type="STRING" id="199441.BkAM31D_02875"/>
<dbReference type="PANTHER" id="PTHR30199:SF0">
    <property type="entry name" value="INNER MEMBRANE PROTEIN YDCO"/>
    <property type="match status" value="1"/>
</dbReference>
<feature type="transmembrane region" description="Helical" evidence="1">
    <location>
        <begin position="51"/>
        <end position="72"/>
    </location>
</feature>
<dbReference type="Pfam" id="PF03594">
    <property type="entry name" value="BenE"/>
    <property type="match status" value="1"/>
</dbReference>
<keyword evidence="1" id="KW-0472">Membrane</keyword>
<evidence type="ECO:0000313" key="3">
    <source>
        <dbReference type="Proteomes" id="UP000193006"/>
    </source>
</evidence>
<dbReference type="InterPro" id="IPR004711">
    <property type="entry name" value="Benzoate_Transporter"/>
</dbReference>
<feature type="transmembrane region" description="Helical" evidence="1">
    <location>
        <begin position="154"/>
        <end position="173"/>
    </location>
</feature>
<feature type="transmembrane region" description="Helical" evidence="1">
    <location>
        <begin position="124"/>
        <end position="147"/>
    </location>
</feature>
<sequence length="283" mass="30255">MKNVHLQSESFFSNWTIQGLVNGFIAWLFGVTGPLLIVLNSAEIGGLSDSITTSWIFAIYVVGGLSTIGLSVYYKQPIAVAFSIPGAVLVGTTLLNHSFTDVLGAYVITSILLLLIAVTKSTSLFMNAIPLPIMMAMVSGVLLPFGLNIFMSVLEVPLINGATLIVFLLLTFYKALGRFIPPILGAIVVAFILLSIERPIKVESNSFALSTPEWFLPTFNISTISELTIPLLVTVIAIQNAQGITILNSIGYKSPVNALTTWSGLGSLVNSFFGGIQPVSLGR</sequence>
<accession>A0A1X9MBD1</accession>
<dbReference type="AlphaFoldDB" id="A0A1X9MBD1"/>
<feature type="transmembrane region" description="Helical" evidence="1">
    <location>
        <begin position="20"/>
        <end position="39"/>
    </location>
</feature>
<keyword evidence="3" id="KW-1185">Reference proteome</keyword>
<gene>
    <name evidence="2" type="primary">ydcO_1</name>
    <name evidence="2" type="ORF">BkAM31D_02875</name>
</gene>
<organism evidence="2 3">
    <name type="scientific">Halalkalibacter krulwichiae</name>
    <dbReference type="NCBI Taxonomy" id="199441"/>
    <lineage>
        <taxon>Bacteria</taxon>
        <taxon>Bacillati</taxon>
        <taxon>Bacillota</taxon>
        <taxon>Bacilli</taxon>
        <taxon>Bacillales</taxon>
        <taxon>Bacillaceae</taxon>
        <taxon>Halalkalibacter</taxon>
    </lineage>
</organism>
<feature type="transmembrane region" description="Helical" evidence="1">
    <location>
        <begin position="78"/>
        <end position="95"/>
    </location>
</feature>
<protein>
    <submittedName>
        <fullName evidence="2">Inner membrane protein YdcO</fullName>
    </submittedName>
</protein>
<dbReference type="KEGG" id="bkw:BkAM31D_02875"/>
<feature type="transmembrane region" description="Helical" evidence="1">
    <location>
        <begin position="179"/>
        <end position="196"/>
    </location>
</feature>
<dbReference type="GO" id="GO:0005886">
    <property type="term" value="C:plasma membrane"/>
    <property type="evidence" value="ECO:0007669"/>
    <property type="project" value="TreeGrafter"/>
</dbReference>
<evidence type="ECO:0000256" key="1">
    <source>
        <dbReference type="SAM" id="Phobius"/>
    </source>
</evidence>
<keyword evidence="1" id="KW-1133">Transmembrane helix</keyword>
<feature type="transmembrane region" description="Helical" evidence="1">
    <location>
        <begin position="102"/>
        <end position="118"/>
    </location>
</feature>
<dbReference type="GO" id="GO:0042925">
    <property type="term" value="F:benzoate transmembrane transporter activity"/>
    <property type="evidence" value="ECO:0007669"/>
    <property type="project" value="InterPro"/>
</dbReference>
<keyword evidence="1" id="KW-0812">Transmembrane</keyword>
<dbReference type="Proteomes" id="UP000193006">
    <property type="component" value="Chromosome"/>
</dbReference>
<reference evidence="2 3" key="1">
    <citation type="submission" date="2017-04" db="EMBL/GenBank/DDBJ databases">
        <title>Bacillus krulwichiae AM31D Genome sequencing and assembly.</title>
        <authorList>
            <person name="Krulwich T.A."/>
            <person name="Anastor L."/>
            <person name="Ehrlich R."/>
            <person name="Ehrlich G.D."/>
            <person name="Janto B."/>
        </authorList>
    </citation>
    <scope>NUCLEOTIDE SEQUENCE [LARGE SCALE GENOMIC DNA]</scope>
    <source>
        <strain evidence="2 3">AM31D</strain>
    </source>
</reference>
<dbReference type="PANTHER" id="PTHR30199">
    <property type="entry name" value="MFS FAMILY TRANSPORTER, PREDICTED SUBSTRATE BENZOATE"/>
    <property type="match status" value="1"/>
</dbReference>
<dbReference type="EMBL" id="CP020814">
    <property type="protein sequence ID" value="ARK28881.1"/>
    <property type="molecule type" value="Genomic_DNA"/>
</dbReference>
<proteinExistence type="predicted"/>